<accession>A0ABY4N0H6</accession>
<reference evidence="1" key="1">
    <citation type="submission" date="2022-05" db="EMBL/GenBank/DDBJ databases">
        <title>Complete genome sequence of toluene-degrading Gulosibacter sediminis strain ACHW.36C.</title>
        <authorList>
            <person name="Wai A.C."/>
            <person name="Lai G.K."/>
            <person name="Griffin S.D."/>
            <person name="Leung F.C."/>
        </authorList>
    </citation>
    <scope>NUCLEOTIDE SEQUENCE [LARGE SCALE GENOMIC DNA]</scope>
    <source>
        <strain evidence="1">ACHW.36C</strain>
    </source>
</reference>
<sequence length="185" mass="20665">MTEPTVAGALSAAADQELLEFVRLCADFDWRNSEIQTRRVLREQLGWRGGAEEDEMVTPSGAVAQILGDDAQTDSVSLDHTDWQEDLPEEIDDDHPISIRFDELAAVFDDEFDTVAVEGTTFDGELGLFWMHEDGTRIWLTDYSVVVVSPSLASAEDYLEDNPEAFDELLDYDGDDEPGVSFLRP</sequence>
<gene>
    <name evidence="1" type="ORF">M3M28_11975</name>
</gene>
<organism evidence="1">
    <name type="scientific">Gulosibacter sediminis</name>
    <dbReference type="NCBI Taxonomy" id="1729695"/>
    <lineage>
        <taxon>Bacteria</taxon>
        <taxon>Bacillati</taxon>
        <taxon>Actinomycetota</taxon>
        <taxon>Actinomycetes</taxon>
        <taxon>Micrococcales</taxon>
        <taxon>Microbacteriaceae</taxon>
        <taxon>Gulosibacter</taxon>
    </lineage>
</organism>
<proteinExistence type="predicted"/>
<name>A0ABY4N0H6_9MICO</name>
<dbReference type="EMBL" id="CP097160">
    <property type="protein sequence ID" value="UQN14743.1"/>
    <property type="molecule type" value="Genomic_DNA"/>
</dbReference>
<protein>
    <submittedName>
        <fullName evidence="1">Uncharacterized protein</fullName>
    </submittedName>
</protein>
<evidence type="ECO:0000313" key="1">
    <source>
        <dbReference type="EMBL" id="UQN14743.1"/>
    </source>
</evidence>